<dbReference type="Proteomes" id="UP000284706">
    <property type="component" value="Unassembled WGS sequence"/>
</dbReference>
<dbReference type="AlphaFoldDB" id="A0A409YTV1"/>
<dbReference type="PANTHER" id="PTHR43433">
    <property type="entry name" value="HYDROLASE, ALPHA/BETA FOLD FAMILY PROTEIN"/>
    <property type="match status" value="1"/>
</dbReference>
<dbReference type="InterPro" id="IPR050471">
    <property type="entry name" value="AB_hydrolase"/>
</dbReference>
<dbReference type="STRING" id="231916.A0A409YTV1"/>
<comment type="caution">
    <text evidence="2">The sequence shown here is derived from an EMBL/GenBank/DDBJ whole genome shotgun (WGS) entry which is preliminary data.</text>
</comment>
<dbReference type="InterPro" id="IPR000073">
    <property type="entry name" value="AB_hydrolase_1"/>
</dbReference>
<dbReference type="OrthoDB" id="8119704at2759"/>
<sequence>MAGIGAPRFFVQDDGAKLAYEVLGPQHIRRAQPLVLVGGLSSLRGDWEMLALCLANDRPVLIFDHRGMGDSTLSESSNETISIESMARDLVSLIAFLEWKSVAICGFSMGGLVTQQLLFLPYLAVNPVSLPFSVTHVLLTGSLTGPLRDKRYGLKIAKAPAGRKLTWQEKRELARPMLESSFDPEWLVDPTNSKRLDWWLDRMVQGRSAIKMIILMQARAVNSVSLDRYYTRLPRSIRALVIHGIRDAVVPFTCAQDIIDRIPWAKMVDIGPNTGQVPSLDFGHHWWEYFDIGVWRGVINGFLNERVDNPSSRL</sequence>
<reference evidence="2 3" key="1">
    <citation type="journal article" date="2018" name="Evol. Lett.">
        <title>Horizontal gene cluster transfer increased hallucinogenic mushroom diversity.</title>
        <authorList>
            <person name="Reynolds H.T."/>
            <person name="Vijayakumar V."/>
            <person name="Gluck-Thaler E."/>
            <person name="Korotkin H.B."/>
            <person name="Matheny P.B."/>
            <person name="Slot J.C."/>
        </authorList>
    </citation>
    <scope>NUCLEOTIDE SEQUENCE [LARGE SCALE GENOMIC DNA]</scope>
    <source>
        <strain evidence="2 3">SRW20</strain>
    </source>
</reference>
<feature type="domain" description="AB hydrolase-1" evidence="1">
    <location>
        <begin position="34"/>
        <end position="279"/>
    </location>
</feature>
<proteinExistence type="predicted"/>
<accession>A0A409YTV1</accession>
<dbReference type="InParanoid" id="A0A409YTV1"/>
<dbReference type="Gene3D" id="3.40.50.1820">
    <property type="entry name" value="alpha/beta hydrolase"/>
    <property type="match status" value="1"/>
</dbReference>
<protein>
    <recommendedName>
        <fullName evidence="1">AB hydrolase-1 domain-containing protein</fullName>
    </recommendedName>
</protein>
<dbReference type="EMBL" id="NHYE01000325">
    <property type="protein sequence ID" value="PPR06420.1"/>
    <property type="molecule type" value="Genomic_DNA"/>
</dbReference>
<organism evidence="2 3">
    <name type="scientific">Gymnopilus dilepis</name>
    <dbReference type="NCBI Taxonomy" id="231916"/>
    <lineage>
        <taxon>Eukaryota</taxon>
        <taxon>Fungi</taxon>
        <taxon>Dikarya</taxon>
        <taxon>Basidiomycota</taxon>
        <taxon>Agaricomycotina</taxon>
        <taxon>Agaricomycetes</taxon>
        <taxon>Agaricomycetidae</taxon>
        <taxon>Agaricales</taxon>
        <taxon>Agaricineae</taxon>
        <taxon>Hymenogastraceae</taxon>
        <taxon>Gymnopilus</taxon>
    </lineage>
</organism>
<name>A0A409YTV1_9AGAR</name>
<evidence type="ECO:0000259" key="1">
    <source>
        <dbReference type="Pfam" id="PF12697"/>
    </source>
</evidence>
<evidence type="ECO:0000313" key="3">
    <source>
        <dbReference type="Proteomes" id="UP000284706"/>
    </source>
</evidence>
<evidence type="ECO:0000313" key="2">
    <source>
        <dbReference type="EMBL" id="PPR06420.1"/>
    </source>
</evidence>
<dbReference type="InterPro" id="IPR029058">
    <property type="entry name" value="AB_hydrolase_fold"/>
</dbReference>
<dbReference type="SUPFAM" id="SSF53474">
    <property type="entry name" value="alpha/beta-Hydrolases"/>
    <property type="match status" value="1"/>
</dbReference>
<gene>
    <name evidence="2" type="ORF">CVT26_004832</name>
</gene>
<dbReference type="Pfam" id="PF12697">
    <property type="entry name" value="Abhydrolase_6"/>
    <property type="match status" value="1"/>
</dbReference>
<keyword evidence="3" id="KW-1185">Reference proteome</keyword>
<dbReference type="PANTHER" id="PTHR43433:SF5">
    <property type="entry name" value="AB HYDROLASE-1 DOMAIN-CONTAINING PROTEIN"/>
    <property type="match status" value="1"/>
</dbReference>